<dbReference type="FunFam" id="3.40.50.300:FF:000006">
    <property type="entry name" value="DNA-binding transcriptional regulator NtrC"/>
    <property type="match status" value="1"/>
</dbReference>
<dbReference type="GO" id="GO:0003824">
    <property type="term" value="F:catalytic activity"/>
    <property type="evidence" value="ECO:0007669"/>
    <property type="project" value="InterPro"/>
</dbReference>
<dbReference type="GO" id="GO:0005524">
    <property type="term" value="F:ATP binding"/>
    <property type="evidence" value="ECO:0007669"/>
    <property type="project" value="UniProtKB-KW"/>
</dbReference>
<evidence type="ECO:0000259" key="5">
    <source>
        <dbReference type="PROSITE" id="PS50045"/>
    </source>
</evidence>
<dbReference type="STRING" id="1891926.Fuma_03210"/>
<dbReference type="CDD" id="cd00009">
    <property type="entry name" value="AAA"/>
    <property type="match status" value="1"/>
</dbReference>
<dbReference type="Gene3D" id="1.10.10.60">
    <property type="entry name" value="Homeodomain-like"/>
    <property type="match status" value="1"/>
</dbReference>
<dbReference type="SUPFAM" id="SSF52540">
    <property type="entry name" value="P-loop containing nucleoside triphosphate hydrolases"/>
    <property type="match status" value="1"/>
</dbReference>
<dbReference type="PROSITE" id="PS00676">
    <property type="entry name" value="SIGMA54_INTERACT_2"/>
    <property type="match status" value="1"/>
</dbReference>
<evidence type="ECO:0000256" key="2">
    <source>
        <dbReference type="ARBA" id="ARBA00022840"/>
    </source>
</evidence>
<keyword evidence="7" id="KW-1185">Reference proteome</keyword>
<dbReference type="InterPro" id="IPR009215">
    <property type="entry name" value="TIM-br_IGPS-like"/>
</dbReference>
<dbReference type="InterPro" id="IPR002078">
    <property type="entry name" value="Sigma_54_int"/>
</dbReference>
<evidence type="ECO:0000256" key="3">
    <source>
        <dbReference type="ARBA" id="ARBA00023015"/>
    </source>
</evidence>
<dbReference type="GO" id="GO:0006355">
    <property type="term" value="P:regulation of DNA-templated transcription"/>
    <property type="evidence" value="ECO:0007669"/>
    <property type="project" value="InterPro"/>
</dbReference>
<dbReference type="EMBL" id="CP017641">
    <property type="protein sequence ID" value="APZ93592.1"/>
    <property type="molecule type" value="Genomic_DNA"/>
</dbReference>
<gene>
    <name evidence="6" type="primary">zraR_6</name>
    <name evidence="6" type="ORF">Fuma_03210</name>
</gene>
<dbReference type="AlphaFoldDB" id="A0A1P8WHQ6"/>
<dbReference type="SMART" id="SM00382">
    <property type="entry name" value="AAA"/>
    <property type="match status" value="1"/>
</dbReference>
<dbReference type="InterPro" id="IPR027417">
    <property type="entry name" value="P-loop_NTPase"/>
</dbReference>
<dbReference type="InterPro" id="IPR013785">
    <property type="entry name" value="Aldolase_TIM"/>
</dbReference>
<dbReference type="Pfam" id="PF02954">
    <property type="entry name" value="HTH_8"/>
    <property type="match status" value="1"/>
</dbReference>
<dbReference type="InterPro" id="IPR015813">
    <property type="entry name" value="Pyrv/PenolPyrv_kinase-like_dom"/>
</dbReference>
<evidence type="ECO:0000256" key="4">
    <source>
        <dbReference type="ARBA" id="ARBA00023163"/>
    </source>
</evidence>
<dbReference type="InterPro" id="IPR003593">
    <property type="entry name" value="AAA+_ATPase"/>
</dbReference>
<dbReference type="InterPro" id="IPR009057">
    <property type="entry name" value="Homeodomain-like_sf"/>
</dbReference>
<keyword evidence="2" id="KW-0067">ATP-binding</keyword>
<keyword evidence="4" id="KW-0804">Transcription</keyword>
<dbReference type="SUPFAM" id="SSF51621">
    <property type="entry name" value="Phosphoenolpyruvate/pyruvate domain"/>
    <property type="match status" value="1"/>
</dbReference>
<protein>
    <submittedName>
        <fullName evidence="6">Transcriptional regulatory protein ZraR</fullName>
    </submittedName>
</protein>
<dbReference type="KEGG" id="fmr:Fuma_03210"/>
<dbReference type="SUPFAM" id="SSF46689">
    <property type="entry name" value="Homeodomain-like"/>
    <property type="match status" value="1"/>
</dbReference>
<dbReference type="PROSITE" id="PS50045">
    <property type="entry name" value="SIGMA54_INTERACT_4"/>
    <property type="match status" value="1"/>
</dbReference>
<evidence type="ECO:0000313" key="6">
    <source>
        <dbReference type="EMBL" id="APZ93592.1"/>
    </source>
</evidence>
<dbReference type="Gene3D" id="1.10.8.60">
    <property type="match status" value="1"/>
</dbReference>
<dbReference type="Gene3D" id="3.20.20.70">
    <property type="entry name" value="Aldolase class I"/>
    <property type="match status" value="1"/>
</dbReference>
<keyword evidence="1" id="KW-0547">Nucleotide-binding</keyword>
<dbReference type="Pfam" id="PF00158">
    <property type="entry name" value="Sigma54_activat"/>
    <property type="match status" value="1"/>
</dbReference>
<dbReference type="Gene3D" id="3.40.50.300">
    <property type="entry name" value="P-loop containing nucleotide triphosphate hydrolases"/>
    <property type="match status" value="1"/>
</dbReference>
<proteinExistence type="predicted"/>
<dbReference type="Pfam" id="PF25601">
    <property type="entry name" value="AAA_lid_14"/>
    <property type="match status" value="1"/>
</dbReference>
<evidence type="ECO:0000313" key="7">
    <source>
        <dbReference type="Proteomes" id="UP000187735"/>
    </source>
</evidence>
<dbReference type="PANTHER" id="PTHR32071">
    <property type="entry name" value="TRANSCRIPTIONAL REGULATORY PROTEIN"/>
    <property type="match status" value="1"/>
</dbReference>
<dbReference type="InterPro" id="IPR025943">
    <property type="entry name" value="Sigma_54_int_dom_ATP-bd_2"/>
</dbReference>
<accession>A0A1P8WHQ6</accession>
<reference evidence="6 7" key="1">
    <citation type="journal article" date="2016" name="Front. Microbiol.">
        <title>Fuerstia marisgermanicae gen. nov., sp. nov., an Unusual Member of the Phylum Planctomycetes from the German Wadden Sea.</title>
        <authorList>
            <person name="Kohn T."/>
            <person name="Heuer A."/>
            <person name="Jogler M."/>
            <person name="Vollmers J."/>
            <person name="Boedeker C."/>
            <person name="Bunk B."/>
            <person name="Rast P."/>
            <person name="Borchert D."/>
            <person name="Glockner I."/>
            <person name="Freese H.M."/>
            <person name="Klenk H.P."/>
            <person name="Overmann J."/>
            <person name="Kaster A.K."/>
            <person name="Rohde M."/>
            <person name="Wiegand S."/>
            <person name="Jogler C."/>
        </authorList>
    </citation>
    <scope>NUCLEOTIDE SEQUENCE [LARGE SCALE GENOMIC DNA]</scope>
    <source>
        <strain evidence="6 7">NH11</strain>
    </source>
</reference>
<sequence>MVTRVYTWRVTQVSTIEASQEAQALRRTLAGAFTERPLLMVVPGSGLVARCAVESGADALMVLNAGTYRTQGTGSLASFLPFGNANAQTEALLQRHVLPRAAGLPVVAGVLASDPSEPLESRLRRLKKMGVAGVVNWPAVGFIDGQFRQALEAEGLGAASEAEMLSMAKELGLVAFGFALGTTEVEHFMRADVDALILDIGLTRASGDVRTKHDELHQAIARLNQLSEAAVSRPNCVKLAFGGPIVTPEDLNEVLRHSSIQGFAGGSVFERLPVRDIVNATLRRFKGMAMRHRSDAPGAFGGIIGGSPAMLRVFDVVQRVAAQDVTVCIEGESGTGKELVAGLLHRLSPRANHPFVTLNCGAIPDTLLESELFGHERGAFTGAERQRPGKFELAHGGTLFLDEIADLSTRGQVALLRVLQQREVTRVGGELTVPVDVRILTASNRPLSSLVEAGEFRSDLFYRLCAINIQLPRLSERPEDMPLLVEAILSDLRGRLNRDITGLSADFERKLMQHDWPGNVRELEQVIHRCAILEDGSTLAGWSFEPWSEDRTKSATRHLSPSHNHQRAVTAVQKARGNKSQAAKDLQVTRRTLYRWLREAENSSRDR</sequence>
<dbReference type="InterPro" id="IPR058031">
    <property type="entry name" value="AAA_lid_NorR"/>
</dbReference>
<name>A0A1P8WHQ6_9PLAN</name>
<feature type="domain" description="Sigma-54 factor interaction" evidence="5">
    <location>
        <begin position="303"/>
        <end position="532"/>
    </location>
</feature>
<dbReference type="Proteomes" id="UP000187735">
    <property type="component" value="Chromosome"/>
</dbReference>
<dbReference type="GO" id="GO:0043565">
    <property type="term" value="F:sequence-specific DNA binding"/>
    <property type="evidence" value="ECO:0007669"/>
    <property type="project" value="InterPro"/>
</dbReference>
<dbReference type="Pfam" id="PF09370">
    <property type="entry name" value="PEP_hydrolase"/>
    <property type="match status" value="1"/>
</dbReference>
<organism evidence="6 7">
    <name type="scientific">Fuerstiella marisgermanici</name>
    <dbReference type="NCBI Taxonomy" id="1891926"/>
    <lineage>
        <taxon>Bacteria</taxon>
        <taxon>Pseudomonadati</taxon>
        <taxon>Planctomycetota</taxon>
        <taxon>Planctomycetia</taxon>
        <taxon>Planctomycetales</taxon>
        <taxon>Planctomycetaceae</taxon>
        <taxon>Fuerstiella</taxon>
    </lineage>
</organism>
<evidence type="ECO:0000256" key="1">
    <source>
        <dbReference type="ARBA" id="ARBA00022741"/>
    </source>
</evidence>
<keyword evidence="3" id="KW-0805">Transcription regulation</keyword>
<dbReference type="InterPro" id="IPR002197">
    <property type="entry name" value="HTH_Fis"/>
</dbReference>